<accession>A0A1M6GMA3</accession>
<keyword evidence="1" id="KW-1133">Transmembrane helix</keyword>
<evidence type="ECO:0000313" key="2">
    <source>
        <dbReference type="EMBL" id="SHJ11045.1"/>
    </source>
</evidence>
<reference evidence="3" key="1">
    <citation type="submission" date="2016-11" db="EMBL/GenBank/DDBJ databases">
        <authorList>
            <person name="Varghese N."/>
            <person name="Submissions S."/>
        </authorList>
    </citation>
    <scope>NUCLEOTIDE SEQUENCE [LARGE SCALE GENOMIC DNA]</scope>
    <source>
        <strain evidence="3">DSM 17957</strain>
    </source>
</reference>
<keyword evidence="1" id="KW-0812">Transmembrane</keyword>
<dbReference type="Proteomes" id="UP000184536">
    <property type="component" value="Unassembled WGS sequence"/>
</dbReference>
<name>A0A1M6GMA3_9FIRM</name>
<dbReference type="EMBL" id="FQZV01000014">
    <property type="protein sequence ID" value="SHJ11045.1"/>
    <property type="molecule type" value="Genomic_DNA"/>
</dbReference>
<dbReference type="STRING" id="1121919.SAMN02745975_01315"/>
<dbReference type="PANTHER" id="PTHR37305">
    <property type="entry name" value="INTEGRAL MEMBRANE PROTEIN-RELATED"/>
    <property type="match status" value="1"/>
</dbReference>
<evidence type="ECO:0000256" key="1">
    <source>
        <dbReference type="SAM" id="Phobius"/>
    </source>
</evidence>
<keyword evidence="1" id="KW-0472">Membrane</keyword>
<sequence>MSVSQEVEALLNLLYTEMMKMKGSKMFLVSLLGAAVAPVMVFFMLITYRDRSPGVEILFSNFYNQTHIFIALMIGSLLFGLIATYIINREYQEDTLKNLFTIPVSRTGLLISKLIVLFGWIQILMLAAFLLCLLLGVIGSFEALNISVLTNHFIQYMKTGFLLFCLTPPVLLITMLFKNYVPSIAFTIMVTVIAIIVINSDDYVSIYPWTVPFVLTMEKVPPNFSIYPSILSIALMFLASLSGCLLYLNRADIQ</sequence>
<evidence type="ECO:0000313" key="3">
    <source>
        <dbReference type="Proteomes" id="UP000184536"/>
    </source>
</evidence>
<organism evidence="2 3">
    <name type="scientific">Geosporobacter subterraneus DSM 17957</name>
    <dbReference type="NCBI Taxonomy" id="1121919"/>
    <lineage>
        <taxon>Bacteria</taxon>
        <taxon>Bacillati</taxon>
        <taxon>Bacillota</taxon>
        <taxon>Clostridia</taxon>
        <taxon>Peptostreptococcales</taxon>
        <taxon>Thermotaleaceae</taxon>
        <taxon>Geosporobacter</taxon>
    </lineage>
</organism>
<dbReference type="AlphaFoldDB" id="A0A1M6GMA3"/>
<gene>
    <name evidence="2" type="ORF">SAMN02745975_01315</name>
</gene>
<feature type="transmembrane region" description="Helical" evidence="1">
    <location>
        <begin position="159"/>
        <end position="177"/>
    </location>
</feature>
<keyword evidence="3" id="KW-1185">Reference proteome</keyword>
<protein>
    <submittedName>
        <fullName evidence="2">Bacitracin transport system permease protein</fullName>
    </submittedName>
</protein>
<feature type="transmembrane region" description="Helical" evidence="1">
    <location>
        <begin position="226"/>
        <end position="248"/>
    </location>
</feature>
<dbReference type="PANTHER" id="PTHR37305:SF1">
    <property type="entry name" value="MEMBRANE PROTEIN"/>
    <property type="match status" value="1"/>
</dbReference>
<feature type="transmembrane region" description="Helical" evidence="1">
    <location>
        <begin position="184"/>
        <end position="206"/>
    </location>
</feature>
<feature type="transmembrane region" description="Helical" evidence="1">
    <location>
        <begin position="27"/>
        <end position="48"/>
    </location>
</feature>
<feature type="transmembrane region" description="Helical" evidence="1">
    <location>
        <begin position="114"/>
        <end position="139"/>
    </location>
</feature>
<feature type="transmembrane region" description="Helical" evidence="1">
    <location>
        <begin position="68"/>
        <end position="87"/>
    </location>
</feature>
<proteinExistence type="predicted"/>
<dbReference type="Pfam" id="PF12730">
    <property type="entry name" value="ABC2_membrane_4"/>
    <property type="match status" value="1"/>
</dbReference>